<dbReference type="InterPro" id="IPR036264">
    <property type="entry name" value="Bact_exopeptidase_dim_dom"/>
</dbReference>
<dbReference type="Gene3D" id="3.30.70.360">
    <property type="match status" value="1"/>
</dbReference>
<dbReference type="NCBIfam" id="TIGR01891">
    <property type="entry name" value="amidohydrolases"/>
    <property type="match status" value="1"/>
</dbReference>
<dbReference type="GO" id="GO:0016805">
    <property type="term" value="F:dipeptidase activity"/>
    <property type="evidence" value="ECO:0007669"/>
    <property type="project" value="InterPro"/>
</dbReference>
<proteinExistence type="inferred from homology"/>
<keyword evidence="3" id="KW-0378">Hydrolase</keyword>
<dbReference type="EMBL" id="CP016757">
    <property type="protein sequence ID" value="ANZ44275.1"/>
    <property type="molecule type" value="Genomic_DNA"/>
</dbReference>
<name>A0A1B2I2R2_9BACT</name>
<accession>A0A1B2I2R2</accession>
<dbReference type="InterPro" id="IPR017144">
    <property type="entry name" value="Xaa-Arg_dipeptidase"/>
</dbReference>
<dbReference type="AlphaFoldDB" id="A0A1B2I2R2"/>
<dbReference type="PANTHER" id="PTHR30575:SF0">
    <property type="entry name" value="XAA-ARG DIPEPTIDASE"/>
    <property type="match status" value="1"/>
</dbReference>
<gene>
    <name evidence="3" type="ORF">BED41_03730</name>
</gene>
<dbReference type="InterPro" id="IPR002933">
    <property type="entry name" value="Peptidase_M20"/>
</dbReference>
<dbReference type="GO" id="GO:0005737">
    <property type="term" value="C:cytoplasm"/>
    <property type="evidence" value="ECO:0007669"/>
    <property type="project" value="TreeGrafter"/>
</dbReference>
<evidence type="ECO:0000313" key="3">
    <source>
        <dbReference type="EMBL" id="ANZ44275.1"/>
    </source>
</evidence>
<dbReference type="GO" id="GO:0071713">
    <property type="term" value="F:para-aminobenzoyl-glutamate hydrolase activity"/>
    <property type="evidence" value="ECO:0007669"/>
    <property type="project" value="TreeGrafter"/>
</dbReference>
<dbReference type="SUPFAM" id="SSF53187">
    <property type="entry name" value="Zn-dependent exopeptidases"/>
    <property type="match status" value="1"/>
</dbReference>
<dbReference type="GeneID" id="83056963"/>
<dbReference type="PIRSF" id="PIRSF037226">
    <property type="entry name" value="Amidohydrolase_ACY1L2_prd"/>
    <property type="match status" value="1"/>
</dbReference>
<dbReference type="RefSeq" id="WP_066743241.1">
    <property type="nucleotide sequence ID" value="NZ_CP016757.1"/>
</dbReference>
<dbReference type="Pfam" id="PF01546">
    <property type="entry name" value="Peptidase_M20"/>
    <property type="match status" value="1"/>
</dbReference>
<dbReference type="KEGG" id="cpor:BED41_03730"/>
<dbReference type="Gene3D" id="3.40.630.10">
    <property type="entry name" value="Zn peptidases"/>
    <property type="match status" value="1"/>
</dbReference>
<dbReference type="InterPro" id="IPR017439">
    <property type="entry name" value="Amidohydrolase"/>
</dbReference>
<dbReference type="PANTHER" id="PTHR30575">
    <property type="entry name" value="PEPTIDASE M20"/>
    <property type="match status" value="1"/>
</dbReference>
<dbReference type="CDD" id="cd03887">
    <property type="entry name" value="M20_Acy1L2"/>
    <property type="match status" value="1"/>
</dbReference>
<dbReference type="SUPFAM" id="SSF55031">
    <property type="entry name" value="Bacterial exopeptidase dimerisation domain"/>
    <property type="match status" value="1"/>
</dbReference>
<sequence length="396" mass="42761">MSKQAFEKAHCYLSQKRAEMTAFSDYLAAHPELSQEEYESSRLMAEKLISAGFSVEYPYLGLPTAFKAVKASPACAQKKPVVAIMAEYDALPEIGHGCGHNLHGTMALYAGLAVGEAIGETAGEIRVIGTPAEETDGAKVQMADAGIFDDVDLAFMFHSYAGESFADYRALGIDGLEFTFTGQTSHSAASPWKGRSAQNGMLLFMDGLNMLRLHMHDYCRMHAIIKEVRGAVNIIPDLAVCQVETRAPDKAMLAGLTEAVINCAKSCAAAVNTEVSWKKFMKSFDSMLPNLAAELLAEKTMAEYGVICTKNHLPTGSTDVGNVSYRCPAIQPELAITEEKLDLHTRGFALATTSEEGHSALVKGAAIMADIALKVLTDQSLREDIRAEFESKISAL</sequence>
<dbReference type="Proteomes" id="UP000093044">
    <property type="component" value="Chromosome"/>
</dbReference>
<dbReference type="OrthoDB" id="9781032at2"/>
<feature type="domain" description="Peptidase M20 dimerisation" evidence="2">
    <location>
        <begin position="172"/>
        <end position="265"/>
    </location>
</feature>
<dbReference type="Pfam" id="PF07687">
    <property type="entry name" value="M20_dimer"/>
    <property type="match status" value="1"/>
</dbReference>
<organism evidence="3 4">
    <name type="scientific">Cloacibacillus porcorum</name>
    <dbReference type="NCBI Taxonomy" id="1197717"/>
    <lineage>
        <taxon>Bacteria</taxon>
        <taxon>Thermotogati</taxon>
        <taxon>Synergistota</taxon>
        <taxon>Synergistia</taxon>
        <taxon>Synergistales</taxon>
        <taxon>Synergistaceae</taxon>
        <taxon>Cloacibacillus</taxon>
    </lineage>
</organism>
<dbReference type="InterPro" id="IPR011650">
    <property type="entry name" value="Peptidase_M20_dimer"/>
</dbReference>
<dbReference type="InterPro" id="IPR052030">
    <property type="entry name" value="Peptidase_M20/M20A_hydrolases"/>
</dbReference>
<dbReference type="GO" id="GO:0046657">
    <property type="term" value="P:folic acid catabolic process"/>
    <property type="evidence" value="ECO:0007669"/>
    <property type="project" value="TreeGrafter"/>
</dbReference>
<reference evidence="3" key="1">
    <citation type="submission" date="2016-08" db="EMBL/GenBank/DDBJ databases">
        <title>Complete genome of Cloacibacillus porcorum.</title>
        <authorList>
            <person name="Looft T."/>
            <person name="Bayles D.O."/>
            <person name="Alt D.P."/>
        </authorList>
    </citation>
    <scope>NUCLEOTIDE SEQUENCE [LARGE SCALE GENOMIC DNA]</scope>
    <source>
        <strain evidence="3">CL-84</strain>
    </source>
</reference>
<protein>
    <recommendedName>
        <fullName evidence="1">Peptidase M20 domain-containing protein 2</fullName>
    </recommendedName>
</protein>
<keyword evidence="4" id="KW-1185">Reference proteome</keyword>
<evidence type="ECO:0000259" key="2">
    <source>
        <dbReference type="Pfam" id="PF07687"/>
    </source>
</evidence>
<evidence type="ECO:0000256" key="1">
    <source>
        <dbReference type="PIRNR" id="PIRNR037226"/>
    </source>
</evidence>
<comment type="similarity">
    <text evidence="1">Belongs to the peptidase M20A family.</text>
</comment>
<evidence type="ECO:0000313" key="4">
    <source>
        <dbReference type="Proteomes" id="UP000093044"/>
    </source>
</evidence>